<gene>
    <name evidence="2" type="ORF">CTE05_09750</name>
</gene>
<evidence type="ECO:0000259" key="1">
    <source>
        <dbReference type="Pfam" id="PF04965"/>
    </source>
</evidence>
<sequence>MSTASPRRSVPPRHVAFPLRLDARGRTALVDDSVYVAGLVEQVLFTGPGERVNRPDFGSGVARLVFAPLDDALAETTRALVQGALQQWLADLVRVEDVQVTAVDSALEVVVVYSPLYASHPDQRRTVTVTGGPTAGVTP</sequence>
<dbReference type="EMBL" id="BJWH01000003">
    <property type="protein sequence ID" value="GEL97428.1"/>
    <property type="molecule type" value="Genomic_DNA"/>
</dbReference>
<accession>A0A511JHF0</accession>
<keyword evidence="3" id="KW-1185">Reference proteome</keyword>
<dbReference type="RefSeq" id="WP_146844989.1">
    <property type="nucleotide sequence ID" value="NZ_BJWH01000003.1"/>
</dbReference>
<evidence type="ECO:0000313" key="2">
    <source>
        <dbReference type="EMBL" id="GEL97428.1"/>
    </source>
</evidence>
<organism evidence="2 3">
    <name type="scientific">Cellulomonas terrae</name>
    <dbReference type="NCBI Taxonomy" id="311234"/>
    <lineage>
        <taxon>Bacteria</taxon>
        <taxon>Bacillati</taxon>
        <taxon>Actinomycetota</taxon>
        <taxon>Actinomycetes</taxon>
        <taxon>Micrococcales</taxon>
        <taxon>Cellulomonadaceae</taxon>
        <taxon>Cellulomonas</taxon>
    </lineage>
</organism>
<dbReference type="Proteomes" id="UP000321049">
    <property type="component" value="Unassembled WGS sequence"/>
</dbReference>
<dbReference type="AlphaFoldDB" id="A0A511JHF0"/>
<comment type="caution">
    <text evidence="2">The sequence shown here is derived from an EMBL/GenBank/DDBJ whole genome shotgun (WGS) entry which is preliminary data.</text>
</comment>
<dbReference type="Gene3D" id="3.10.450.40">
    <property type="match status" value="1"/>
</dbReference>
<reference evidence="2 3" key="1">
    <citation type="submission" date="2019-07" db="EMBL/GenBank/DDBJ databases">
        <title>Whole genome shotgun sequence of Cellulomonas terrae NBRC 100819.</title>
        <authorList>
            <person name="Hosoyama A."/>
            <person name="Uohara A."/>
            <person name="Ohji S."/>
            <person name="Ichikawa N."/>
        </authorList>
    </citation>
    <scope>NUCLEOTIDE SEQUENCE [LARGE SCALE GENOMIC DNA]</scope>
    <source>
        <strain evidence="2 3">NBRC 100819</strain>
    </source>
</reference>
<dbReference type="OrthoDB" id="9802846at2"/>
<dbReference type="SUPFAM" id="SSF160719">
    <property type="entry name" value="gpW/gp25-like"/>
    <property type="match status" value="1"/>
</dbReference>
<proteinExistence type="predicted"/>
<protein>
    <recommendedName>
        <fullName evidence="1">IraD/Gp25-like domain-containing protein</fullName>
    </recommendedName>
</protein>
<dbReference type="InterPro" id="IPR007048">
    <property type="entry name" value="IraD/Gp25-like"/>
</dbReference>
<feature type="domain" description="IraD/Gp25-like" evidence="1">
    <location>
        <begin position="36"/>
        <end position="112"/>
    </location>
</feature>
<evidence type="ECO:0000313" key="3">
    <source>
        <dbReference type="Proteomes" id="UP000321049"/>
    </source>
</evidence>
<name>A0A511JHF0_9CELL</name>
<dbReference type="Pfam" id="PF04965">
    <property type="entry name" value="GPW_gp25"/>
    <property type="match status" value="1"/>
</dbReference>